<name>A0A7Z6SQW8_HELPX</name>
<dbReference type="Proteomes" id="UP000272192">
    <property type="component" value="Unassembled WGS sequence"/>
</dbReference>
<dbReference type="InterPro" id="IPR027417">
    <property type="entry name" value="P-loop_NTPase"/>
</dbReference>
<dbReference type="PANTHER" id="PTHR13308:SF40">
    <property type="entry name" value="NEDD4-BINDING PROTEIN 2-LIKE 1"/>
    <property type="match status" value="1"/>
</dbReference>
<dbReference type="PANTHER" id="PTHR13308">
    <property type="entry name" value="NEDD4-BINDING PROTEIN 2-LIKE 1"/>
    <property type="match status" value="1"/>
</dbReference>
<dbReference type="EMBL" id="QELB01000119">
    <property type="protein sequence ID" value="RKU91963.1"/>
    <property type="molecule type" value="Genomic_DNA"/>
</dbReference>
<dbReference type="InterPro" id="IPR026302">
    <property type="entry name" value="NEDD4-bd_p2"/>
</dbReference>
<sequence>MNKLVIINRAIPGGGKTSLTKKIEEWAKSLGYSISIHSTDEYFIQIDEKGVRHYVFDKNKLNEYHQKNQEAFQQALESNIDIAVCDNTNFESWQSKPYTDMARKFGYKILLIDFKPRKLEEHLEAQIVTKERPDAHQVDRDVLERMYKEHRISSPCLDKTKILKEDTPECPMDYGWSVAQCGKIPRGIAKHYDYDFYLERIPATNQQHYEKQNRELSIKALEFLKYNLDFDVIFHSLGEQLMPVFLGMRQFSAQKHVFIVSHLKNAKTLERFFEERKNTNKNFQINTDSLNSIKVNVFEPKEIYEKILEYIEKYGLKDKRLCFNLTGGTKMVFLAGLKASEYFQTPYFYIEERTQQLSFFKNPSEIEPFIIPAIPIKDVETFFSLHVPNRMIEQNGIVDEESLEKIQERKNLSSLLYEHRSRIISLYQKINDNYSKDKTVNICENNLKIFYKDHQVCVNIDGKEMKLKYSENEDDFRKYIIGGWFEEYIYFELLDLLDKQVIYDLCLNMRLSVESMTDTQRNERPIYAELDMAFSDGKNLYVVECKSGGLKDKGVLTTLSTNTQIFGGSNAKCILISSDDNLGQNIQEKIKILNIKFIFKDFKENIENYINDFRH</sequence>
<dbReference type="SUPFAM" id="SSF52980">
    <property type="entry name" value="Restriction endonuclease-like"/>
    <property type="match status" value="1"/>
</dbReference>
<dbReference type="Gene3D" id="3.40.50.300">
    <property type="entry name" value="P-loop containing nucleotide triphosphate hydrolases"/>
    <property type="match status" value="1"/>
</dbReference>
<comment type="caution">
    <text evidence="2">The sequence shown here is derived from an EMBL/GenBank/DDBJ whole genome shotgun (WGS) entry which is preliminary data.</text>
</comment>
<evidence type="ECO:0000259" key="1">
    <source>
        <dbReference type="Pfam" id="PF09002"/>
    </source>
</evidence>
<dbReference type="InterPro" id="IPR011856">
    <property type="entry name" value="tRNA_endonuc-like_dom_sf"/>
</dbReference>
<dbReference type="Pfam" id="PF13671">
    <property type="entry name" value="AAA_33"/>
    <property type="match status" value="1"/>
</dbReference>
<dbReference type="Gene3D" id="3.40.50.10770">
    <property type="entry name" value="Hypothetical protein VC1899 like domain (Restriction endonuclease-like)"/>
    <property type="match status" value="1"/>
</dbReference>
<dbReference type="SUPFAM" id="SSF52540">
    <property type="entry name" value="P-loop containing nucleoside triphosphate hydrolases"/>
    <property type="match status" value="1"/>
</dbReference>
<proteinExistence type="predicted"/>
<dbReference type="Pfam" id="PF09002">
    <property type="entry name" value="Card1_endonuc"/>
    <property type="match status" value="1"/>
</dbReference>
<dbReference type="Gene3D" id="3.40.1350.10">
    <property type="match status" value="1"/>
</dbReference>
<dbReference type="AlphaFoldDB" id="A0A7Z6SQW8"/>
<reference evidence="2 3" key="1">
    <citation type="submission" date="2018-04" db="EMBL/GenBank/DDBJ databases">
        <title>Complete genome sequences of Helicobacter pylori.</title>
        <authorList>
            <person name="Palau M."/>
            <person name="Minana-Galbis D."/>
        </authorList>
    </citation>
    <scope>NUCLEOTIDE SEQUENCE [LARGE SCALE GENOMIC DNA]</scope>
    <source>
        <strain evidence="2 3">B518</strain>
    </source>
</reference>
<evidence type="ECO:0000313" key="3">
    <source>
        <dbReference type="Proteomes" id="UP000272192"/>
    </source>
</evidence>
<dbReference type="InterPro" id="IPR015093">
    <property type="entry name" value="Card1_endonucl_dom"/>
</dbReference>
<protein>
    <submittedName>
        <fullName evidence="2">DUF1887 domain-containing protein</fullName>
    </submittedName>
</protein>
<dbReference type="GO" id="GO:0003676">
    <property type="term" value="F:nucleic acid binding"/>
    <property type="evidence" value="ECO:0007669"/>
    <property type="project" value="InterPro"/>
</dbReference>
<feature type="domain" description="Card1 endonuclease" evidence="1">
    <location>
        <begin position="477"/>
        <end position="610"/>
    </location>
</feature>
<evidence type="ECO:0000313" key="2">
    <source>
        <dbReference type="EMBL" id="RKU91963.1"/>
    </source>
</evidence>
<accession>A0A7Z6SQW8</accession>
<organism evidence="2 3">
    <name type="scientific">Helicobacter pylori</name>
    <name type="common">Campylobacter pylori</name>
    <dbReference type="NCBI Taxonomy" id="210"/>
    <lineage>
        <taxon>Bacteria</taxon>
        <taxon>Pseudomonadati</taxon>
        <taxon>Campylobacterota</taxon>
        <taxon>Epsilonproteobacteria</taxon>
        <taxon>Campylobacterales</taxon>
        <taxon>Helicobacteraceae</taxon>
        <taxon>Helicobacter</taxon>
    </lineage>
</organism>
<dbReference type="InterPro" id="IPR011335">
    <property type="entry name" value="Restrct_endonuc-II-like"/>
</dbReference>
<gene>
    <name evidence="2" type="ORF">DB721_08150</name>
</gene>